<evidence type="ECO:0000256" key="10">
    <source>
        <dbReference type="RuleBase" id="RU351113"/>
    </source>
</evidence>
<protein>
    <recommendedName>
        <fullName evidence="10">Odorant receptor</fullName>
    </recommendedName>
</protein>
<evidence type="ECO:0000313" key="12">
    <source>
        <dbReference type="Proteomes" id="UP000053825"/>
    </source>
</evidence>
<evidence type="ECO:0000313" key="11">
    <source>
        <dbReference type="EMBL" id="KOC68052.1"/>
    </source>
</evidence>
<dbReference type="EMBL" id="KQ414617">
    <property type="protein sequence ID" value="KOC68052.1"/>
    <property type="molecule type" value="Genomic_DNA"/>
</dbReference>
<evidence type="ECO:0000256" key="9">
    <source>
        <dbReference type="ARBA" id="ARBA00023224"/>
    </source>
</evidence>
<keyword evidence="8 10" id="KW-0675">Receptor</keyword>
<keyword evidence="3 10" id="KW-0716">Sensory transduction</keyword>
<keyword evidence="9 10" id="KW-0807">Transducer</keyword>
<accession>A0A0L7RAV6</accession>
<feature type="transmembrane region" description="Helical" evidence="10">
    <location>
        <begin position="286"/>
        <end position="305"/>
    </location>
</feature>
<comment type="similarity">
    <text evidence="10">Belongs to the insect chemoreceptor superfamily. Heteromeric odorant receptor channel (TC 1.A.69) family.</text>
</comment>
<keyword evidence="12" id="KW-1185">Reference proteome</keyword>
<evidence type="ECO:0000256" key="1">
    <source>
        <dbReference type="ARBA" id="ARBA00004651"/>
    </source>
</evidence>
<dbReference type="AlphaFoldDB" id="A0A0L7RAV6"/>
<keyword evidence="4 10" id="KW-0812">Transmembrane</keyword>
<feature type="transmembrane region" description="Helical" evidence="10">
    <location>
        <begin position="174"/>
        <end position="193"/>
    </location>
</feature>
<evidence type="ECO:0000256" key="4">
    <source>
        <dbReference type="ARBA" id="ARBA00022692"/>
    </source>
</evidence>
<evidence type="ECO:0000256" key="2">
    <source>
        <dbReference type="ARBA" id="ARBA00022475"/>
    </source>
</evidence>
<evidence type="ECO:0000256" key="3">
    <source>
        <dbReference type="ARBA" id="ARBA00022606"/>
    </source>
</evidence>
<dbReference type="Pfam" id="PF02949">
    <property type="entry name" value="7tm_6"/>
    <property type="match status" value="1"/>
</dbReference>
<feature type="transmembrane region" description="Helical" evidence="10">
    <location>
        <begin position="30"/>
        <end position="49"/>
    </location>
</feature>
<dbReference type="GO" id="GO:0007165">
    <property type="term" value="P:signal transduction"/>
    <property type="evidence" value="ECO:0007669"/>
    <property type="project" value="UniProtKB-KW"/>
</dbReference>
<dbReference type="Proteomes" id="UP000053825">
    <property type="component" value="Unassembled WGS sequence"/>
</dbReference>
<comment type="caution">
    <text evidence="10">Lacks conserved residue(s) required for the propagation of feature annotation.</text>
</comment>
<feature type="transmembrane region" description="Helical" evidence="10">
    <location>
        <begin position="55"/>
        <end position="77"/>
    </location>
</feature>
<keyword evidence="7 10" id="KW-0472">Membrane</keyword>
<comment type="subcellular location">
    <subcellularLocation>
        <location evidence="1 10">Cell membrane</location>
        <topology evidence="1 10">Multi-pass membrane protein</topology>
    </subcellularLocation>
</comment>
<dbReference type="InterPro" id="IPR004117">
    <property type="entry name" value="7tm6_olfct_rcpt"/>
</dbReference>
<evidence type="ECO:0000256" key="8">
    <source>
        <dbReference type="ARBA" id="ARBA00023170"/>
    </source>
</evidence>
<reference evidence="11 12" key="1">
    <citation type="submission" date="2015-07" db="EMBL/GenBank/DDBJ databases">
        <title>The genome of Habropoda laboriosa.</title>
        <authorList>
            <person name="Pan H."/>
            <person name="Kapheim K."/>
        </authorList>
    </citation>
    <scope>NUCLEOTIDE SEQUENCE [LARGE SCALE GENOMIC DNA]</scope>
    <source>
        <strain evidence="11">0110345459</strain>
    </source>
</reference>
<evidence type="ECO:0000256" key="6">
    <source>
        <dbReference type="ARBA" id="ARBA00022989"/>
    </source>
</evidence>
<dbReference type="GO" id="GO:0005549">
    <property type="term" value="F:odorant binding"/>
    <property type="evidence" value="ECO:0007669"/>
    <property type="project" value="InterPro"/>
</dbReference>
<evidence type="ECO:0000256" key="7">
    <source>
        <dbReference type="ARBA" id="ARBA00023136"/>
    </source>
</evidence>
<dbReference type="PANTHER" id="PTHR21137">
    <property type="entry name" value="ODORANT RECEPTOR"/>
    <property type="match status" value="1"/>
</dbReference>
<dbReference type="GO" id="GO:0004984">
    <property type="term" value="F:olfactory receptor activity"/>
    <property type="evidence" value="ECO:0007669"/>
    <property type="project" value="InterPro"/>
</dbReference>
<name>A0A0L7RAV6_9HYME</name>
<dbReference type="GO" id="GO:0005886">
    <property type="term" value="C:plasma membrane"/>
    <property type="evidence" value="ECO:0007669"/>
    <property type="project" value="UniProtKB-SubCell"/>
</dbReference>
<proteinExistence type="inferred from homology"/>
<dbReference type="PANTHER" id="PTHR21137:SF35">
    <property type="entry name" value="ODORANT RECEPTOR 19A-RELATED"/>
    <property type="match status" value="1"/>
</dbReference>
<dbReference type="OrthoDB" id="7634903at2759"/>
<feature type="transmembrane region" description="Helical" evidence="10">
    <location>
        <begin position="117"/>
        <end position="136"/>
    </location>
</feature>
<keyword evidence="6 10" id="KW-1133">Transmembrane helix</keyword>
<feature type="transmembrane region" description="Helical" evidence="10">
    <location>
        <begin position="248"/>
        <end position="274"/>
    </location>
</feature>
<gene>
    <name evidence="11" type="ORF">WH47_03210</name>
</gene>
<keyword evidence="2" id="KW-1003">Cell membrane</keyword>
<sequence>MNRSSLRIIGLWFEEDHAGTMKFLRKLRNMGIVLIILFVCVLPCLYSLIKQCDSLMAVIDNLSYTIPLTITLMKYIVILSKKEVLLPLVNMIAEDWAKLKTDFERDVMIQRTRITRATSILSYALIFTAVMFMIVLPRTGITTRYVTNETNIKKLFPVPTYYIYDISETPYFEIMFLLQMATLVLMALCYIGVDNFFGILILHICGQLENLRTRLANIKHLETFDRILVTTVEDHVRLIRAVDVIESIFTMLVLALLFYFGTFACIYGLLLMTILTQEEQFSVLRITYLACIFLNTFLQTSLYCITGQILVNQSEEVYVAAYECEWLNLKSNKAKSLILIMARAQRPLCLTAGKLFPMTMLTFCNVTQLYILPVDEVIVKYLQFIIILLSA</sequence>
<keyword evidence="5 10" id="KW-0552">Olfaction</keyword>
<organism evidence="11 12">
    <name type="scientific">Habropoda laboriosa</name>
    <dbReference type="NCBI Taxonomy" id="597456"/>
    <lineage>
        <taxon>Eukaryota</taxon>
        <taxon>Metazoa</taxon>
        <taxon>Ecdysozoa</taxon>
        <taxon>Arthropoda</taxon>
        <taxon>Hexapoda</taxon>
        <taxon>Insecta</taxon>
        <taxon>Pterygota</taxon>
        <taxon>Neoptera</taxon>
        <taxon>Endopterygota</taxon>
        <taxon>Hymenoptera</taxon>
        <taxon>Apocrita</taxon>
        <taxon>Aculeata</taxon>
        <taxon>Apoidea</taxon>
        <taxon>Anthophila</taxon>
        <taxon>Apidae</taxon>
        <taxon>Habropoda</taxon>
    </lineage>
</organism>
<evidence type="ECO:0000256" key="5">
    <source>
        <dbReference type="ARBA" id="ARBA00022725"/>
    </source>
</evidence>